<dbReference type="SUPFAM" id="SSF81383">
    <property type="entry name" value="F-box domain"/>
    <property type="match status" value="1"/>
</dbReference>
<dbReference type="PROSITE" id="PS50181">
    <property type="entry name" value="FBOX"/>
    <property type="match status" value="1"/>
</dbReference>
<name>A0A9N9GGC7_9GLOM</name>
<evidence type="ECO:0000313" key="2">
    <source>
        <dbReference type="EMBL" id="CAG8608354.1"/>
    </source>
</evidence>
<feature type="domain" description="F-box" evidence="1">
    <location>
        <begin position="256"/>
        <end position="305"/>
    </location>
</feature>
<accession>A0A9N9GGC7</accession>
<dbReference type="InterPro" id="IPR001810">
    <property type="entry name" value="F-box_dom"/>
</dbReference>
<protein>
    <submittedName>
        <fullName evidence="2">2094_t:CDS:1</fullName>
    </submittedName>
</protein>
<dbReference type="EMBL" id="CAJVPI010001346">
    <property type="protein sequence ID" value="CAG8608354.1"/>
    <property type="molecule type" value="Genomic_DNA"/>
</dbReference>
<evidence type="ECO:0000259" key="1">
    <source>
        <dbReference type="PROSITE" id="PS50181"/>
    </source>
</evidence>
<dbReference type="Proteomes" id="UP000789739">
    <property type="component" value="Unassembled WGS sequence"/>
</dbReference>
<dbReference type="Gene3D" id="3.40.30.10">
    <property type="entry name" value="Glutaredoxin"/>
    <property type="match status" value="1"/>
</dbReference>
<dbReference type="OrthoDB" id="2360568at2759"/>
<sequence length="385" mass="44085">MDPFFSSVQTGSIRFPREVTDMDGNVHDVVELSKKYVVVIITIKSPQCPVCPQLLKRLNFLGLHDTPSFKFEDTFSNTVTTVPRRDIELYRILLRLDVYFIIVCPGPVDEVRRLRKICDFEAYPYPFIADEDMSLATQTGLRMSETEIVPVIAYIEQASHTIGRIRLGRSWGRYGDGELMTYLKKQRLLLENKARRIVKGAEEVIVALKRARAAEKNRRMIRNENTNSESSTQEAKLVSQHQSNMQPTLHNAEEFHVRPASLPTELLFAVFDFLSARDIVRMVMATCHQWRTIGFEAIIQNFRQLTNEVSHALSYHERGTEVHVRSARKTTVDEGTEGSKSPDEILNVRELDGVLLELSDHIAGVRPLYIVDWGGDDLNEELYMT</sequence>
<gene>
    <name evidence="2" type="ORF">PBRASI_LOCUS8026</name>
</gene>
<evidence type="ECO:0000313" key="3">
    <source>
        <dbReference type="Proteomes" id="UP000789739"/>
    </source>
</evidence>
<organism evidence="2 3">
    <name type="scientific">Paraglomus brasilianum</name>
    <dbReference type="NCBI Taxonomy" id="144538"/>
    <lineage>
        <taxon>Eukaryota</taxon>
        <taxon>Fungi</taxon>
        <taxon>Fungi incertae sedis</taxon>
        <taxon>Mucoromycota</taxon>
        <taxon>Glomeromycotina</taxon>
        <taxon>Glomeromycetes</taxon>
        <taxon>Paraglomerales</taxon>
        <taxon>Paraglomeraceae</taxon>
        <taxon>Paraglomus</taxon>
    </lineage>
</organism>
<dbReference type="CDD" id="cd09917">
    <property type="entry name" value="F-box_SF"/>
    <property type="match status" value="1"/>
</dbReference>
<dbReference type="InterPro" id="IPR036249">
    <property type="entry name" value="Thioredoxin-like_sf"/>
</dbReference>
<proteinExistence type="predicted"/>
<dbReference type="AlphaFoldDB" id="A0A9N9GGC7"/>
<dbReference type="InterPro" id="IPR036047">
    <property type="entry name" value="F-box-like_dom_sf"/>
</dbReference>
<comment type="caution">
    <text evidence="2">The sequence shown here is derived from an EMBL/GenBank/DDBJ whole genome shotgun (WGS) entry which is preliminary data.</text>
</comment>
<dbReference type="Gene3D" id="1.20.1280.50">
    <property type="match status" value="1"/>
</dbReference>
<reference evidence="2" key="1">
    <citation type="submission" date="2021-06" db="EMBL/GenBank/DDBJ databases">
        <authorList>
            <person name="Kallberg Y."/>
            <person name="Tangrot J."/>
            <person name="Rosling A."/>
        </authorList>
    </citation>
    <scope>NUCLEOTIDE SEQUENCE</scope>
    <source>
        <strain evidence="2">BR232B</strain>
    </source>
</reference>
<dbReference type="SUPFAM" id="SSF52833">
    <property type="entry name" value="Thioredoxin-like"/>
    <property type="match status" value="1"/>
</dbReference>
<dbReference type="Pfam" id="PF12937">
    <property type="entry name" value="F-box-like"/>
    <property type="match status" value="1"/>
</dbReference>
<keyword evidence="3" id="KW-1185">Reference proteome</keyword>